<evidence type="ECO:0000256" key="8">
    <source>
        <dbReference type="PIRSR" id="PIRSR602401-1"/>
    </source>
</evidence>
<dbReference type="EMBL" id="CAJPIZ010003703">
    <property type="protein sequence ID" value="CAG2106695.1"/>
    <property type="molecule type" value="Genomic_DNA"/>
</dbReference>
<dbReference type="PRINTS" id="PR00385">
    <property type="entry name" value="P450"/>
</dbReference>
<comment type="function">
    <text evidence="7">Cytochromes P450 are a group of heme-thiolate monooxygenases. They oxidize a variety of structurally unrelated compounds, including steroids, fatty acids, and xenobiotics.</text>
</comment>
<keyword evidence="6 9" id="KW-0503">Monooxygenase</keyword>
<evidence type="ECO:0000256" key="7">
    <source>
        <dbReference type="ARBA" id="ARBA00043906"/>
    </source>
</evidence>
<dbReference type="PANTHER" id="PTHR24302">
    <property type="entry name" value="CYTOCHROME P450 FAMILY 3"/>
    <property type="match status" value="1"/>
</dbReference>
<evidence type="ECO:0000313" key="10">
    <source>
        <dbReference type="EMBL" id="CAD7626265.1"/>
    </source>
</evidence>
<dbReference type="PROSITE" id="PS00086">
    <property type="entry name" value="CYTOCHROME_P450"/>
    <property type="match status" value="1"/>
</dbReference>
<evidence type="ECO:0000256" key="3">
    <source>
        <dbReference type="ARBA" id="ARBA00022723"/>
    </source>
</evidence>
<organism evidence="10">
    <name type="scientific">Medioppia subpectinata</name>
    <dbReference type="NCBI Taxonomy" id="1979941"/>
    <lineage>
        <taxon>Eukaryota</taxon>
        <taxon>Metazoa</taxon>
        <taxon>Ecdysozoa</taxon>
        <taxon>Arthropoda</taxon>
        <taxon>Chelicerata</taxon>
        <taxon>Arachnida</taxon>
        <taxon>Acari</taxon>
        <taxon>Acariformes</taxon>
        <taxon>Sarcoptiformes</taxon>
        <taxon>Oribatida</taxon>
        <taxon>Brachypylina</taxon>
        <taxon>Oppioidea</taxon>
        <taxon>Oppiidae</taxon>
        <taxon>Medioppia</taxon>
    </lineage>
</organism>
<dbReference type="Pfam" id="PF00067">
    <property type="entry name" value="p450"/>
    <property type="match status" value="2"/>
</dbReference>
<keyword evidence="5 8" id="KW-0408">Iron</keyword>
<dbReference type="Proteomes" id="UP000759131">
    <property type="component" value="Unassembled WGS sequence"/>
</dbReference>
<dbReference type="GO" id="GO:0106256">
    <property type="term" value="F:hydroperoxy icosatetraenoate dehydratase activity"/>
    <property type="evidence" value="ECO:0007669"/>
    <property type="project" value="UniProtKB-EC"/>
</dbReference>
<dbReference type="PANTHER" id="PTHR24302:SF15">
    <property type="entry name" value="FATTY-ACID PEROXYGENASE"/>
    <property type="match status" value="1"/>
</dbReference>
<evidence type="ECO:0000256" key="4">
    <source>
        <dbReference type="ARBA" id="ARBA00023002"/>
    </source>
</evidence>
<evidence type="ECO:0000256" key="9">
    <source>
        <dbReference type="RuleBase" id="RU000461"/>
    </source>
</evidence>
<proteinExistence type="inferred from homology"/>
<dbReference type="InterPro" id="IPR017972">
    <property type="entry name" value="Cyt_P450_CS"/>
</dbReference>
<dbReference type="Gene3D" id="1.10.630.10">
    <property type="entry name" value="Cytochrome P450"/>
    <property type="match status" value="2"/>
</dbReference>
<keyword evidence="2 8" id="KW-0349">Heme</keyword>
<dbReference type="GO" id="GO:0004796">
    <property type="term" value="F:thromboxane-A synthase activity"/>
    <property type="evidence" value="ECO:0007669"/>
    <property type="project" value="UniProtKB-EC"/>
</dbReference>
<dbReference type="SUPFAM" id="SSF48264">
    <property type="entry name" value="Cytochrome P450"/>
    <property type="match status" value="1"/>
</dbReference>
<dbReference type="GO" id="GO:0008395">
    <property type="term" value="F:steroid hydroxylase activity"/>
    <property type="evidence" value="ECO:0007669"/>
    <property type="project" value="TreeGrafter"/>
</dbReference>
<dbReference type="OrthoDB" id="1470350at2759"/>
<keyword evidence="11" id="KW-1185">Reference proteome</keyword>
<name>A0A7R9KNW5_9ACAR</name>
<dbReference type="InterPro" id="IPR050705">
    <property type="entry name" value="Cytochrome_P450_3A"/>
</dbReference>
<dbReference type="InterPro" id="IPR002401">
    <property type="entry name" value="Cyt_P450_E_grp-I"/>
</dbReference>
<dbReference type="GO" id="GO:0020037">
    <property type="term" value="F:heme binding"/>
    <property type="evidence" value="ECO:0007669"/>
    <property type="project" value="InterPro"/>
</dbReference>
<evidence type="ECO:0000256" key="2">
    <source>
        <dbReference type="ARBA" id="ARBA00022617"/>
    </source>
</evidence>
<dbReference type="EMBL" id="OC858278">
    <property type="protein sequence ID" value="CAD7626265.1"/>
    <property type="molecule type" value="Genomic_DNA"/>
</dbReference>
<evidence type="ECO:0000256" key="5">
    <source>
        <dbReference type="ARBA" id="ARBA00023004"/>
    </source>
</evidence>
<comment type="similarity">
    <text evidence="1 9">Belongs to the cytochrome P450 family.</text>
</comment>
<dbReference type="GO" id="GO:0005789">
    <property type="term" value="C:endoplasmic reticulum membrane"/>
    <property type="evidence" value="ECO:0007669"/>
    <property type="project" value="UniProtKB-SubCell"/>
</dbReference>
<accession>A0A7R9KNW5</accession>
<keyword evidence="4 9" id="KW-0560">Oxidoreductase</keyword>
<comment type="cofactor">
    <cofactor evidence="8">
        <name>heme</name>
        <dbReference type="ChEBI" id="CHEBI:30413"/>
    </cofactor>
</comment>
<dbReference type="InterPro" id="IPR036396">
    <property type="entry name" value="Cyt_P450_sf"/>
</dbReference>
<reference evidence="10" key="1">
    <citation type="submission" date="2020-11" db="EMBL/GenBank/DDBJ databases">
        <authorList>
            <person name="Tran Van P."/>
        </authorList>
    </citation>
    <scope>NUCLEOTIDE SEQUENCE</scope>
</reference>
<evidence type="ECO:0000256" key="6">
    <source>
        <dbReference type="ARBA" id="ARBA00023033"/>
    </source>
</evidence>
<dbReference type="AlphaFoldDB" id="A0A7R9KNW5"/>
<dbReference type="GO" id="GO:0001516">
    <property type="term" value="P:prostaglandin biosynthetic process"/>
    <property type="evidence" value="ECO:0007669"/>
    <property type="project" value="UniProtKB-KW"/>
</dbReference>
<dbReference type="GO" id="GO:0016705">
    <property type="term" value="F:oxidoreductase activity, acting on paired donors, with incorporation or reduction of molecular oxygen"/>
    <property type="evidence" value="ECO:0007669"/>
    <property type="project" value="InterPro"/>
</dbReference>
<feature type="binding site" description="axial binding residue" evidence="8">
    <location>
        <position position="329"/>
    </location>
    <ligand>
        <name>heme</name>
        <dbReference type="ChEBI" id="CHEBI:30413"/>
    </ligand>
    <ligandPart>
        <name>Fe</name>
        <dbReference type="ChEBI" id="CHEBI:18248"/>
    </ligandPart>
</feature>
<evidence type="ECO:0000256" key="1">
    <source>
        <dbReference type="ARBA" id="ARBA00010617"/>
    </source>
</evidence>
<sequence length="386" mass="44584">MNVVMPAEYGNHFGYFLGDRPILMISDLDVIQNIFLKNSKQFKDRPKFFLNAKPFVSSVLALRGERWRHVRRLMTPFFTHHKISSQEITDIVVNSVDTCILKIMTQKEQIVKVDDRMQSITLDIICKCGLNMYDKDVHEDNSQLKSAAKEFMASAHNSVCFLEKKLEKDELTGNALILLLAAYDTTSMGLTYAFYCLAKHQDIQNTLREEIGLHGYQSRYVDMNTLREEIGLHGYQSRYVDMVWSESLRLFPPVATFAQREAAEDVVLNDIFIQKGTIVQLPIWHINHDPNIWPEPHKFNPQRFLPENSDGDDRARAAFLTFGLGPRTCMGIELARHEARYTLSKMVQKFRIETCAQTPDPLELICPTEILYPKDGLYLRFIPLNE</sequence>
<evidence type="ECO:0000313" key="11">
    <source>
        <dbReference type="Proteomes" id="UP000759131"/>
    </source>
</evidence>
<keyword evidence="3 8" id="KW-0479">Metal-binding</keyword>
<evidence type="ECO:0008006" key="12">
    <source>
        <dbReference type="Google" id="ProtNLM"/>
    </source>
</evidence>
<dbReference type="GO" id="GO:0005506">
    <property type="term" value="F:iron ion binding"/>
    <property type="evidence" value="ECO:0007669"/>
    <property type="project" value="InterPro"/>
</dbReference>
<dbReference type="PRINTS" id="PR00463">
    <property type="entry name" value="EP450I"/>
</dbReference>
<dbReference type="InterPro" id="IPR001128">
    <property type="entry name" value="Cyt_P450"/>
</dbReference>
<gene>
    <name evidence="10" type="ORF">OSB1V03_LOCUS6698</name>
</gene>
<protein>
    <recommendedName>
        <fullName evidence="12">Cytochrome P450</fullName>
    </recommendedName>
</protein>